<dbReference type="PANTHER" id="PTHR38733:SF1">
    <property type="entry name" value="TYPE IV METHYL-DIRECTED RESTRICTION ENZYME ECOKMCRBC"/>
    <property type="match status" value="1"/>
</dbReference>
<dbReference type="PANTHER" id="PTHR38733">
    <property type="entry name" value="PROTEIN MCRC"/>
    <property type="match status" value="1"/>
</dbReference>
<sequence length="394" mass="42699">MVRVVYENEPFAASPEHASHLGRLLGGNFGVSADGMRIVRVAGSLRMPDGSTLCIRSRKAPLACLLTWAAYAYPELSALRHVSRSDHGGEQGDVAAALARVFCDELSRAIQATGLLRHYRRQEQVSSVVRGRIDFARMSRMGANLAQVPCIVFSRLPNTPLNGLLAAALASIQRVSVMRAAAGPALGPLTALFAEVQPRVEPALVSGKLPLTRLERPFEPSVALALLLAHAHGLTEGTGVRGLSFLINLANLFERSVARALTRSLPGARAKVQLPYRRGPVDASVHGGSMEIDVLLERCDGDRPVIVDAKYKTTPASANLQQTLTYCWMTGARQAVLVFPKGMLSDLRPFRYRNVDGSRITVHLVELATDSDTLQGWEEAGERLVARVQATTER</sequence>
<dbReference type="InterPro" id="IPR019292">
    <property type="entry name" value="McrC"/>
</dbReference>
<dbReference type="AlphaFoldDB" id="A0A2S9XPV0"/>
<accession>A0A2S9XPV0</accession>
<reference evidence="1 2" key="1">
    <citation type="submission" date="2018-03" db="EMBL/GenBank/DDBJ databases">
        <title>Draft Genome Sequences of the Obligatory Marine Myxobacteria Enhygromyxa salina SWB007.</title>
        <authorList>
            <person name="Poehlein A."/>
            <person name="Moghaddam J.A."/>
            <person name="Harms H."/>
            <person name="Alanjari M."/>
            <person name="Koenig G.M."/>
            <person name="Daniel R."/>
            <person name="Schaeberle T.F."/>
        </authorList>
    </citation>
    <scope>NUCLEOTIDE SEQUENCE [LARGE SCALE GENOMIC DNA]</scope>
    <source>
        <strain evidence="1 2">SWB007</strain>
    </source>
</reference>
<proteinExistence type="predicted"/>
<dbReference type="Pfam" id="PF10117">
    <property type="entry name" value="McrBC"/>
    <property type="match status" value="1"/>
</dbReference>
<dbReference type="Proteomes" id="UP000238823">
    <property type="component" value="Unassembled WGS sequence"/>
</dbReference>
<comment type="caution">
    <text evidence="1">The sequence shown here is derived from an EMBL/GenBank/DDBJ whole genome shotgun (WGS) entry which is preliminary data.</text>
</comment>
<dbReference type="OrthoDB" id="5148566at2"/>
<evidence type="ECO:0000313" key="2">
    <source>
        <dbReference type="Proteomes" id="UP000238823"/>
    </source>
</evidence>
<organism evidence="1 2">
    <name type="scientific">Enhygromyxa salina</name>
    <dbReference type="NCBI Taxonomy" id="215803"/>
    <lineage>
        <taxon>Bacteria</taxon>
        <taxon>Pseudomonadati</taxon>
        <taxon>Myxococcota</taxon>
        <taxon>Polyangia</taxon>
        <taxon>Nannocystales</taxon>
        <taxon>Nannocystaceae</taxon>
        <taxon>Enhygromyxa</taxon>
    </lineage>
</organism>
<protein>
    <submittedName>
        <fullName evidence="1">5-methylcytosine-specific restriction enzyme subunit McrC</fullName>
    </submittedName>
</protein>
<gene>
    <name evidence="1" type="ORF">ENSA7_77170</name>
</gene>
<dbReference type="RefSeq" id="WP_106094478.1">
    <property type="nucleotide sequence ID" value="NZ_PVNL01000139.1"/>
</dbReference>
<dbReference type="EMBL" id="PVNL01000139">
    <property type="protein sequence ID" value="PRP94894.1"/>
    <property type="molecule type" value="Genomic_DNA"/>
</dbReference>
<evidence type="ECO:0000313" key="1">
    <source>
        <dbReference type="EMBL" id="PRP94894.1"/>
    </source>
</evidence>
<name>A0A2S9XPV0_9BACT</name>